<feature type="region of interest" description="Disordered" evidence="1">
    <location>
        <begin position="15"/>
        <end position="63"/>
    </location>
</feature>
<dbReference type="Proteomes" id="UP000008311">
    <property type="component" value="Unassembled WGS sequence"/>
</dbReference>
<reference evidence="3" key="1">
    <citation type="journal article" date="2010" name="Nat. Biotechnol.">
        <title>Draft genome sequence of the oilseed species Ricinus communis.</title>
        <authorList>
            <person name="Chan A.P."/>
            <person name="Crabtree J."/>
            <person name="Zhao Q."/>
            <person name="Lorenzi H."/>
            <person name="Orvis J."/>
            <person name="Puiu D."/>
            <person name="Melake-Berhan A."/>
            <person name="Jones K.M."/>
            <person name="Redman J."/>
            <person name="Chen G."/>
            <person name="Cahoon E.B."/>
            <person name="Gedil M."/>
            <person name="Stanke M."/>
            <person name="Haas B.J."/>
            <person name="Wortman J.R."/>
            <person name="Fraser-Liggett C.M."/>
            <person name="Ravel J."/>
            <person name="Rabinowicz P.D."/>
        </authorList>
    </citation>
    <scope>NUCLEOTIDE SEQUENCE [LARGE SCALE GENOMIC DNA]</scope>
    <source>
        <strain evidence="3">cv. Hale</strain>
    </source>
</reference>
<evidence type="ECO:0000256" key="1">
    <source>
        <dbReference type="SAM" id="MobiDB-lite"/>
    </source>
</evidence>
<organism evidence="2 3">
    <name type="scientific">Ricinus communis</name>
    <name type="common">Castor bean</name>
    <dbReference type="NCBI Taxonomy" id="3988"/>
    <lineage>
        <taxon>Eukaryota</taxon>
        <taxon>Viridiplantae</taxon>
        <taxon>Streptophyta</taxon>
        <taxon>Embryophyta</taxon>
        <taxon>Tracheophyta</taxon>
        <taxon>Spermatophyta</taxon>
        <taxon>Magnoliopsida</taxon>
        <taxon>eudicotyledons</taxon>
        <taxon>Gunneridae</taxon>
        <taxon>Pentapetalae</taxon>
        <taxon>rosids</taxon>
        <taxon>fabids</taxon>
        <taxon>Malpighiales</taxon>
        <taxon>Euphorbiaceae</taxon>
        <taxon>Acalyphoideae</taxon>
        <taxon>Acalypheae</taxon>
        <taxon>Ricinus</taxon>
    </lineage>
</organism>
<sequence>MAYSCCASCCTICSSSPRPSRSRLTSGPSTDRRNSAFGSTSFIDVPCKNEGTRMKPPMRELGQ</sequence>
<evidence type="ECO:0000313" key="3">
    <source>
        <dbReference type="Proteomes" id="UP000008311"/>
    </source>
</evidence>
<name>B9TJT6_RICCO</name>
<keyword evidence="3" id="KW-1185">Reference proteome</keyword>
<proteinExistence type="predicted"/>
<gene>
    <name evidence="2" type="ORF">RCOM_2041410</name>
</gene>
<protein>
    <submittedName>
        <fullName evidence="2">Uncharacterized protein</fullName>
    </submittedName>
</protein>
<dbReference type="InParanoid" id="B9TJT6"/>
<dbReference type="EMBL" id="EQ984353">
    <property type="protein sequence ID" value="EEF23879.1"/>
    <property type="molecule type" value="Genomic_DNA"/>
</dbReference>
<dbReference type="AlphaFoldDB" id="B9TJT6"/>
<evidence type="ECO:0000313" key="2">
    <source>
        <dbReference type="EMBL" id="EEF23879.1"/>
    </source>
</evidence>
<accession>B9TJT6</accession>
<feature type="compositionally biased region" description="Low complexity" evidence="1">
    <location>
        <begin position="15"/>
        <end position="29"/>
    </location>
</feature>